<evidence type="ECO:0000313" key="7">
    <source>
        <dbReference type="EMBL" id="EFV44155.1"/>
    </source>
</evidence>
<feature type="transmembrane region" description="Helical" evidence="3">
    <location>
        <begin position="264"/>
        <end position="281"/>
    </location>
</feature>
<evidence type="ECO:0000256" key="1">
    <source>
        <dbReference type="ARBA" id="ARBA00009186"/>
    </source>
</evidence>
<comment type="similarity">
    <text evidence="1">Belongs to the CcmF/CycK/Ccl1/NrfE/CcsA family.</text>
</comment>
<dbReference type="HOGENOM" id="CLU_015041_3_0_7"/>
<evidence type="ECO:0000259" key="6">
    <source>
        <dbReference type="Pfam" id="PF16327"/>
    </source>
</evidence>
<dbReference type="PRINTS" id="PR01410">
    <property type="entry name" value="CCBIOGENESIS"/>
</dbReference>
<dbReference type="eggNOG" id="COG1138">
    <property type="taxonomic scope" value="Bacteria"/>
</dbReference>
<dbReference type="GeneID" id="78085186"/>
<keyword evidence="8" id="KW-1185">Reference proteome</keyword>
<dbReference type="Pfam" id="PF16327">
    <property type="entry name" value="CcmF_C"/>
    <property type="match status" value="1"/>
</dbReference>
<keyword evidence="3" id="KW-0812">Transmembrane</keyword>
<dbReference type="GO" id="GO:0017004">
    <property type="term" value="P:cytochrome complex assembly"/>
    <property type="evidence" value="ECO:0007669"/>
    <property type="project" value="UniProtKB-KW"/>
</dbReference>
<feature type="transmembrane region" description="Helical" evidence="3">
    <location>
        <begin position="366"/>
        <end position="387"/>
    </location>
</feature>
<evidence type="ECO:0000256" key="4">
    <source>
        <dbReference type="SAM" id="SignalP"/>
    </source>
</evidence>
<feature type="transmembrane region" description="Helical" evidence="3">
    <location>
        <begin position="510"/>
        <end position="531"/>
    </location>
</feature>
<feature type="transmembrane region" description="Helical" evidence="3">
    <location>
        <begin position="328"/>
        <end position="346"/>
    </location>
</feature>
<evidence type="ECO:0000256" key="3">
    <source>
        <dbReference type="SAM" id="Phobius"/>
    </source>
</evidence>
<feature type="signal peptide" evidence="4">
    <location>
        <begin position="1"/>
        <end position="23"/>
    </location>
</feature>
<evidence type="ECO:0000259" key="5">
    <source>
        <dbReference type="Pfam" id="PF01578"/>
    </source>
</evidence>
<protein>
    <submittedName>
        <fullName evidence="7">Cytochrome c-type biogenesis protein CcmF</fullName>
    </submittedName>
</protein>
<dbReference type="RefSeq" id="WP_005027831.1">
    <property type="nucleotide sequence ID" value="NZ_KE150238.1"/>
</dbReference>
<feature type="transmembrane region" description="Helical" evidence="3">
    <location>
        <begin position="107"/>
        <end position="124"/>
    </location>
</feature>
<feature type="transmembrane region" description="Helical" evidence="3">
    <location>
        <begin position="288"/>
        <end position="308"/>
    </location>
</feature>
<feature type="transmembrane region" description="Helical" evidence="3">
    <location>
        <begin position="136"/>
        <end position="156"/>
    </location>
</feature>
<feature type="transmembrane region" description="Helical" evidence="3">
    <location>
        <begin position="455"/>
        <end position="472"/>
    </location>
</feature>
<dbReference type="GO" id="GO:0015232">
    <property type="term" value="F:heme transmembrane transporter activity"/>
    <property type="evidence" value="ECO:0007669"/>
    <property type="project" value="InterPro"/>
</dbReference>
<dbReference type="Pfam" id="PF01578">
    <property type="entry name" value="Cytochrom_C_asm"/>
    <property type="match status" value="1"/>
</dbReference>
<dbReference type="Proteomes" id="UP000006034">
    <property type="component" value="Unassembled WGS sequence"/>
</dbReference>
<dbReference type="GO" id="GO:0016020">
    <property type="term" value="C:membrane"/>
    <property type="evidence" value="ECO:0007669"/>
    <property type="project" value="InterPro"/>
</dbReference>
<evidence type="ECO:0000256" key="2">
    <source>
        <dbReference type="ARBA" id="ARBA00022748"/>
    </source>
</evidence>
<feature type="chain" id="PRO_5003201022" evidence="4">
    <location>
        <begin position="24"/>
        <end position="661"/>
    </location>
</feature>
<feature type="transmembrane region" description="Helical" evidence="3">
    <location>
        <begin position="421"/>
        <end position="443"/>
    </location>
</feature>
<keyword evidence="3" id="KW-0472">Membrane</keyword>
<name>E5Y781_BILW3</name>
<dbReference type="PANTHER" id="PTHR43653:SF1">
    <property type="entry name" value="CYTOCHROME C-TYPE BIOGENESIS PROTEIN CCMF"/>
    <property type="match status" value="1"/>
</dbReference>
<feature type="transmembrane region" description="Helical" evidence="3">
    <location>
        <begin position="225"/>
        <end position="244"/>
    </location>
</feature>
<dbReference type="InterPro" id="IPR003567">
    <property type="entry name" value="Cyt_c_biogenesis"/>
</dbReference>
<sequence length="661" mass="72340">MYYFAFVLLALSMLCALAGAAWAVKSLWPRTAPAAGKASRRTSVPGLGFVEKANLCLTGCYIIASAILIYALASYDFSLVYVASYTDRLLPLFYRITAFWAGQAGSMLFWAFSVAICGGLFQLTRSYKSLTPDTRLWYWVFYLGIMSFFGLILVTWNNPFLMNHAVPQDGNGLNPLLQNPGMIFHPPLLFLGYGGFVIPSCLALAQALSRRQADEAAWTDVARPFTLAAWAMLTAGIVLGGWWAYMELGWGGYWAWDPVENASLIPWLIATAALHTMLIQTRRNKLHGVNVFLMALTTISAFFATYLVRSGVVQSVHAFGSGGVGVPLLLFILISVALSFWIALLARRSDTGELAGIESREGFLILTSWLLLALSLIILIATMWPVFSAFWKETVMGLARDVVLDEAGHDHGGAVGLTADFYNRVCMPLFAAMVAILSICPWLGWNGGVRNMRKLLLVVCSFIGAAAAMYSLGYTLPVAVLGASASVAALVSMSLKLFERPVYSHAPSFAAYGIHIGVALIALGIAFSGPYKIESEPTMAMGETVKVGQFEVTFKNLYEGEGAGYIFLEGELEVRKDGKLIGIAAPQRRVYAKWGQMQFAEAAVIPSLGNEFYATLMAVDQQNRAVFRLSSNPLVNWLWIGGILMCLLPFVSFRRRNGREN</sequence>
<dbReference type="OrthoDB" id="9761451at2"/>
<keyword evidence="4" id="KW-0732">Signal</keyword>
<feature type="transmembrane region" description="Helical" evidence="3">
    <location>
        <begin position="634"/>
        <end position="653"/>
    </location>
</feature>
<dbReference type="EMBL" id="ADCP02000001">
    <property type="protein sequence ID" value="EFV44155.1"/>
    <property type="molecule type" value="Genomic_DNA"/>
</dbReference>
<feature type="domain" description="Cytochrome c-type biogenesis protein CcmF C-terminal" evidence="6">
    <location>
        <begin position="414"/>
        <end position="652"/>
    </location>
</feature>
<dbReference type="PANTHER" id="PTHR43653">
    <property type="entry name" value="CYTOCHROME C ASSEMBLY PROTEIN-RELATED"/>
    <property type="match status" value="1"/>
</dbReference>
<keyword evidence="2" id="KW-0201">Cytochrome c-type biogenesis</keyword>
<dbReference type="InterPro" id="IPR002541">
    <property type="entry name" value="Cyt_c_assembly"/>
</dbReference>
<feature type="domain" description="Cytochrome c assembly protein" evidence="5">
    <location>
        <begin position="100"/>
        <end position="310"/>
    </location>
</feature>
<gene>
    <name evidence="7" type="ORF">HMPREF0179_02045</name>
</gene>
<dbReference type="GO" id="GO:0020037">
    <property type="term" value="F:heme binding"/>
    <property type="evidence" value="ECO:0007669"/>
    <property type="project" value="InterPro"/>
</dbReference>
<dbReference type="InterPro" id="IPR032523">
    <property type="entry name" value="CcmF_C"/>
</dbReference>
<accession>E5Y781</accession>
<feature type="transmembrane region" description="Helical" evidence="3">
    <location>
        <begin position="183"/>
        <end position="205"/>
    </location>
</feature>
<reference evidence="7 8" key="1">
    <citation type="submission" date="2010-10" db="EMBL/GenBank/DDBJ databases">
        <authorList>
            <consortium name="The Broad Institute Genome Sequencing Platform"/>
            <person name="Ward D."/>
            <person name="Earl A."/>
            <person name="Feldgarden M."/>
            <person name="Young S.K."/>
            <person name="Gargeya S."/>
            <person name="Zeng Q."/>
            <person name="Alvarado L."/>
            <person name="Berlin A."/>
            <person name="Bochicchio J."/>
            <person name="Chapman S.B."/>
            <person name="Chen Z."/>
            <person name="Freedman E."/>
            <person name="Gellesch M."/>
            <person name="Goldberg J."/>
            <person name="Griggs A."/>
            <person name="Gujja S."/>
            <person name="Heilman E."/>
            <person name="Heiman D."/>
            <person name="Howarth C."/>
            <person name="Mehta T."/>
            <person name="Neiman D."/>
            <person name="Pearson M."/>
            <person name="Roberts A."/>
            <person name="Saif S."/>
            <person name="Shea T."/>
            <person name="Shenoy N."/>
            <person name="Sisk P."/>
            <person name="Stolte C."/>
            <person name="Sykes S."/>
            <person name="White J."/>
            <person name="Yandava C."/>
            <person name="Allen-Vercoe E."/>
            <person name="Sibley C."/>
            <person name="Ambrose C.E."/>
            <person name="Strauss J."/>
            <person name="Daigneault M."/>
            <person name="Haas B."/>
            <person name="Nusbaum C."/>
            <person name="Birren B."/>
        </authorList>
    </citation>
    <scope>NUCLEOTIDE SEQUENCE [LARGE SCALE GENOMIC DNA]</scope>
    <source>
        <strain evidence="7 8">3_1_6</strain>
    </source>
</reference>
<organism evidence="7 8">
    <name type="scientific">Bilophila wadsworthia (strain 3_1_6)</name>
    <dbReference type="NCBI Taxonomy" id="563192"/>
    <lineage>
        <taxon>Bacteria</taxon>
        <taxon>Pseudomonadati</taxon>
        <taxon>Thermodesulfobacteriota</taxon>
        <taxon>Desulfovibrionia</taxon>
        <taxon>Desulfovibrionales</taxon>
        <taxon>Desulfovibrionaceae</taxon>
        <taxon>Bilophila</taxon>
    </lineage>
</organism>
<proteinExistence type="inferred from homology"/>
<reference evidence="7 8" key="2">
    <citation type="submission" date="2013-04" db="EMBL/GenBank/DDBJ databases">
        <title>The Genome Sequence of Bilophila wadsworthia 3_1_6.</title>
        <authorList>
            <consortium name="The Broad Institute Genomics Platform"/>
            <person name="Earl A."/>
            <person name="Ward D."/>
            <person name="Feldgarden M."/>
            <person name="Gevers D."/>
            <person name="Sibley C."/>
            <person name="Strauss J."/>
            <person name="Allen-Vercoe E."/>
            <person name="Walker B."/>
            <person name="Young S."/>
            <person name="Zeng Q."/>
            <person name="Gargeya S."/>
            <person name="Fitzgerald M."/>
            <person name="Haas B."/>
            <person name="Abouelleil A."/>
            <person name="Allen A.W."/>
            <person name="Alvarado L."/>
            <person name="Arachchi H.M."/>
            <person name="Berlin A.M."/>
            <person name="Chapman S.B."/>
            <person name="Gainer-Dewar J."/>
            <person name="Goldberg J."/>
            <person name="Griggs A."/>
            <person name="Gujja S."/>
            <person name="Hansen M."/>
            <person name="Howarth C."/>
            <person name="Imamovic A."/>
            <person name="Ireland A."/>
            <person name="Larimer J."/>
            <person name="McCowan C."/>
            <person name="Murphy C."/>
            <person name="Pearson M."/>
            <person name="Poon T.W."/>
            <person name="Priest M."/>
            <person name="Roberts A."/>
            <person name="Saif S."/>
            <person name="Shea T."/>
            <person name="Sisk P."/>
            <person name="Sykes S."/>
            <person name="Wortman J."/>
            <person name="Nusbaum C."/>
            <person name="Birren B."/>
        </authorList>
    </citation>
    <scope>NUCLEOTIDE SEQUENCE [LARGE SCALE GENOMIC DNA]</scope>
    <source>
        <strain evidence="7 8">3_1_6</strain>
    </source>
</reference>
<dbReference type="STRING" id="563192.HMPREF0179_02045"/>
<evidence type="ECO:0000313" key="8">
    <source>
        <dbReference type="Proteomes" id="UP000006034"/>
    </source>
</evidence>
<keyword evidence="3" id="KW-1133">Transmembrane helix</keyword>
<dbReference type="AlphaFoldDB" id="E5Y781"/>
<comment type="caution">
    <text evidence="7">The sequence shown here is derived from an EMBL/GenBank/DDBJ whole genome shotgun (WGS) entry which is preliminary data.</text>
</comment>